<gene>
    <name evidence="2" type="ORF">D3P06_17410</name>
</gene>
<evidence type="ECO:0000313" key="2">
    <source>
        <dbReference type="EMBL" id="RJK96644.1"/>
    </source>
</evidence>
<keyword evidence="3" id="KW-1185">Reference proteome</keyword>
<organism evidence="2 3">
    <name type="scientific">Paracoccus aestuarii</name>
    <dbReference type="NCBI Taxonomy" id="453842"/>
    <lineage>
        <taxon>Bacteria</taxon>
        <taxon>Pseudomonadati</taxon>
        <taxon>Pseudomonadota</taxon>
        <taxon>Alphaproteobacteria</taxon>
        <taxon>Rhodobacterales</taxon>
        <taxon>Paracoccaceae</taxon>
        <taxon>Paracoccus</taxon>
    </lineage>
</organism>
<dbReference type="Proteomes" id="UP000285530">
    <property type="component" value="Unassembled WGS sequence"/>
</dbReference>
<feature type="region of interest" description="Disordered" evidence="1">
    <location>
        <begin position="35"/>
        <end position="61"/>
    </location>
</feature>
<evidence type="ECO:0000256" key="1">
    <source>
        <dbReference type="SAM" id="MobiDB-lite"/>
    </source>
</evidence>
<evidence type="ECO:0000313" key="3">
    <source>
        <dbReference type="Proteomes" id="UP000285530"/>
    </source>
</evidence>
<name>A0A418ZQC6_9RHOB</name>
<reference evidence="2 3" key="1">
    <citation type="submission" date="2018-09" db="EMBL/GenBank/DDBJ databases">
        <title>Paracoccus onubensis nov. sp. a moderate halophilic bacterium isolated from Gruta de las Maravillas (Aracena, Spain).</title>
        <authorList>
            <person name="Jurado V."/>
            <person name="Gutierrez-Patricio S."/>
            <person name="Gonzalez-Pimentel J.L."/>
            <person name="Laiz L."/>
            <person name="Saiz-Jimenez C."/>
        </authorList>
    </citation>
    <scope>NUCLEOTIDE SEQUENCE [LARGE SCALE GENOMIC DNA]</scope>
    <source>
        <strain evidence="2 3">DSM 19484</strain>
    </source>
</reference>
<dbReference type="EMBL" id="QZEV01000153">
    <property type="protein sequence ID" value="RJK96644.1"/>
    <property type="molecule type" value="Genomic_DNA"/>
</dbReference>
<dbReference type="AlphaFoldDB" id="A0A418ZQC6"/>
<protein>
    <submittedName>
        <fullName evidence="2">Uncharacterized protein</fullName>
    </submittedName>
</protein>
<dbReference type="OrthoDB" id="7775349at2"/>
<comment type="caution">
    <text evidence="2">The sequence shown here is derived from an EMBL/GenBank/DDBJ whole genome shotgun (WGS) entry which is preliminary data.</text>
</comment>
<proteinExistence type="predicted"/>
<sequence>MIRATWDQARAEHQRPHAIRFINDADGPAMVARIGDDPWRHDGFDLDPVEPERPADDDFSP</sequence>
<dbReference type="RefSeq" id="WP_119887741.1">
    <property type="nucleotide sequence ID" value="NZ_CP067169.1"/>
</dbReference>
<accession>A0A418ZQC6</accession>